<sequence length="46" mass="5315">MAILKLAVYSVRRKNFRIENHRRTCPRTLLSVRTPLRLKSLHAAGA</sequence>
<reference evidence="1" key="1">
    <citation type="submission" date="2014-11" db="EMBL/GenBank/DDBJ databases">
        <authorList>
            <person name="Amaro Gonzalez C."/>
        </authorList>
    </citation>
    <scope>NUCLEOTIDE SEQUENCE</scope>
</reference>
<protein>
    <submittedName>
        <fullName evidence="1">Uncharacterized protein</fullName>
    </submittedName>
</protein>
<reference evidence="1" key="2">
    <citation type="journal article" date="2015" name="Fish Shellfish Immunol.">
        <title>Early steps in the European eel (Anguilla anguilla)-Vibrio vulnificus interaction in the gills: Role of the RtxA13 toxin.</title>
        <authorList>
            <person name="Callol A."/>
            <person name="Pajuelo D."/>
            <person name="Ebbesson L."/>
            <person name="Teles M."/>
            <person name="MacKenzie S."/>
            <person name="Amaro C."/>
        </authorList>
    </citation>
    <scope>NUCLEOTIDE SEQUENCE</scope>
</reference>
<dbReference type="AlphaFoldDB" id="A0A0E9UKF4"/>
<proteinExistence type="predicted"/>
<accession>A0A0E9UKF4</accession>
<organism evidence="1">
    <name type="scientific">Anguilla anguilla</name>
    <name type="common">European freshwater eel</name>
    <name type="synonym">Muraena anguilla</name>
    <dbReference type="NCBI Taxonomy" id="7936"/>
    <lineage>
        <taxon>Eukaryota</taxon>
        <taxon>Metazoa</taxon>
        <taxon>Chordata</taxon>
        <taxon>Craniata</taxon>
        <taxon>Vertebrata</taxon>
        <taxon>Euteleostomi</taxon>
        <taxon>Actinopterygii</taxon>
        <taxon>Neopterygii</taxon>
        <taxon>Teleostei</taxon>
        <taxon>Anguilliformes</taxon>
        <taxon>Anguillidae</taxon>
        <taxon>Anguilla</taxon>
    </lineage>
</organism>
<dbReference type="EMBL" id="GBXM01043129">
    <property type="protein sequence ID" value="JAH65448.1"/>
    <property type="molecule type" value="Transcribed_RNA"/>
</dbReference>
<evidence type="ECO:0000313" key="1">
    <source>
        <dbReference type="EMBL" id="JAH65448.1"/>
    </source>
</evidence>
<name>A0A0E9UKF4_ANGAN</name>